<keyword evidence="1" id="KW-1185">Reference proteome</keyword>
<proteinExistence type="predicted"/>
<name>A0A915A5N1_PARUN</name>
<sequence length="75" mass="8428">MTIAQREANTMAIAAANEDKGRRQKSELTLKCATPLDAVKWKTAILESMNGVGRIWREPHPYGSTFPLRRTQSVQ</sequence>
<dbReference type="Proteomes" id="UP000887569">
    <property type="component" value="Unplaced"/>
</dbReference>
<evidence type="ECO:0000313" key="1">
    <source>
        <dbReference type="Proteomes" id="UP000887569"/>
    </source>
</evidence>
<dbReference type="AlphaFoldDB" id="A0A915A5N1"/>
<evidence type="ECO:0000313" key="2">
    <source>
        <dbReference type="WBParaSite" id="PgE455_g001_t01"/>
    </source>
</evidence>
<protein>
    <submittedName>
        <fullName evidence="2">Uncharacterized protein</fullName>
    </submittedName>
</protein>
<dbReference type="WBParaSite" id="PgE455_g001_t01">
    <property type="protein sequence ID" value="PgE455_g001_t01"/>
    <property type="gene ID" value="PgE455_g001"/>
</dbReference>
<organism evidence="1 2">
    <name type="scientific">Parascaris univalens</name>
    <name type="common">Nematode worm</name>
    <dbReference type="NCBI Taxonomy" id="6257"/>
    <lineage>
        <taxon>Eukaryota</taxon>
        <taxon>Metazoa</taxon>
        <taxon>Ecdysozoa</taxon>
        <taxon>Nematoda</taxon>
        <taxon>Chromadorea</taxon>
        <taxon>Rhabditida</taxon>
        <taxon>Spirurina</taxon>
        <taxon>Ascaridomorpha</taxon>
        <taxon>Ascaridoidea</taxon>
        <taxon>Ascarididae</taxon>
        <taxon>Parascaris</taxon>
    </lineage>
</organism>
<accession>A0A915A5N1</accession>
<reference evidence="2" key="1">
    <citation type="submission" date="2022-11" db="UniProtKB">
        <authorList>
            <consortium name="WormBaseParasite"/>
        </authorList>
    </citation>
    <scope>IDENTIFICATION</scope>
</reference>